<dbReference type="InterPro" id="IPR003593">
    <property type="entry name" value="AAA+_ATPase"/>
</dbReference>
<dbReference type="Proteomes" id="UP000320239">
    <property type="component" value="Unassembled WGS sequence"/>
</dbReference>
<name>A0A561WL16_ACTTI</name>
<accession>A0A561WL16</accession>
<dbReference type="EMBL" id="VIWY01000002">
    <property type="protein sequence ID" value="TWG24554.1"/>
    <property type="molecule type" value="Genomic_DNA"/>
</dbReference>
<dbReference type="SMART" id="SM00382">
    <property type="entry name" value="AAA"/>
    <property type="match status" value="1"/>
</dbReference>
<organism evidence="2 3">
    <name type="scientific">Actinoplanes teichomyceticus</name>
    <dbReference type="NCBI Taxonomy" id="1867"/>
    <lineage>
        <taxon>Bacteria</taxon>
        <taxon>Bacillati</taxon>
        <taxon>Actinomycetota</taxon>
        <taxon>Actinomycetes</taxon>
        <taxon>Micromonosporales</taxon>
        <taxon>Micromonosporaceae</taxon>
        <taxon>Actinoplanes</taxon>
    </lineage>
</organism>
<reference evidence="2 3" key="1">
    <citation type="submission" date="2019-06" db="EMBL/GenBank/DDBJ databases">
        <title>Sequencing the genomes of 1000 actinobacteria strains.</title>
        <authorList>
            <person name="Klenk H.-P."/>
        </authorList>
    </citation>
    <scope>NUCLEOTIDE SEQUENCE [LARGE SCALE GENOMIC DNA]</scope>
    <source>
        <strain evidence="2 3">DSM 43866</strain>
    </source>
</reference>
<comment type="caution">
    <text evidence="2">The sequence shown here is derived from an EMBL/GenBank/DDBJ whole genome shotgun (WGS) entry which is preliminary data.</text>
</comment>
<sequence length="1030" mass="113561">MMDGMARSLSYADAVRLLGGQESAVVRAIEKLTGGALLAATPAAPVLLGLFDAKAELARLSHDLVRELSERRSGLARHTRTQRLEAAHAVLVVAAFFEAMEQAGLPFRFRDLELTRQEQQSVAAGSFIERVDDAVLTLPAPAVPPEVFADLLQGYYRELAASVRTFVTGLAVWDRLTVGRRRQFYDAMSSVPPRAVTRYEELFRRLVADFPEVACWASRQEHRATRAALAGLEEMLRDISTGRAPDERRESLARAYRAELGRRIVESGDIPDGIRVPPLGEGYLPPRFRAAAVSPADRVSEESWWSGRPVRDDLPEFLIGHLTAPQAARAPLLVLGQPGSGKSVLTRILAARLPAADFLPVRVVLRDTPAVDDVQEQIEHAVRQATGERVEWPALARSAGDAMPVVMLDGFDELLQAVGVSQTDYLVRVARFQRREAEQGRPLAVLVTSRTAVADRARAPEETVALRLEPFDDEQVATWLDIWNRGNAANLAARGLQPLAAETVLAHRELAAQPLLLLMLALYDAAGNALQRSPVSLRPDELYEQLLRSFALREITKHRPGLPDRELRVAVEHELRRLSVVGFAMFNRATQWATESDLDRDIAALRIRGPQTPPAAAGMRSPLQEAELTLGRFFFIHRARAAGDDHLQTYEFLHATFGEFLVARLTWQALLDVAARDAASSMSFTPAPAEDDLLRALLSFQPLSVRAPVIEFLTHMAGPIADDARQHLRDLLLRLYRAVNHTPPGSRYAGYRPLSPSEPARYATYAANLLLLNLCVGDVRGGELYPEPPDPVDAWHAQALLWRSQLGVDGWTSLVDLVSLERTRHGDRRDLHLSLYNSPRAPAVDPAWTFDLRPEDRGRTFAVHDLSLEQLRRKSYFQCAVLDDMVQHALEPLSDRLGFTVDTFAADAQGRTRSATHVLLGLWSDPSGPAYLDAARIAAASRLGWTGDDHLAYADSVLSRLGADPAAHPEVAVGVLDLLLQSPHGRDTGLASAICGAAARFLGRHPESDRRLRRIIESAQRVQAGEDRPG</sequence>
<proteinExistence type="predicted"/>
<dbReference type="Gene3D" id="3.40.50.300">
    <property type="entry name" value="P-loop containing nucleotide triphosphate hydrolases"/>
    <property type="match status" value="1"/>
</dbReference>
<dbReference type="Pfam" id="PF22738">
    <property type="entry name" value="NNH7"/>
    <property type="match status" value="1"/>
</dbReference>
<dbReference type="InterPro" id="IPR054567">
    <property type="entry name" value="NNH7"/>
</dbReference>
<dbReference type="AlphaFoldDB" id="A0A561WL16"/>
<gene>
    <name evidence="2" type="ORF">FHX34_1021114</name>
</gene>
<keyword evidence="3" id="KW-1185">Reference proteome</keyword>
<dbReference type="SUPFAM" id="SSF52540">
    <property type="entry name" value="P-loop containing nucleoside triphosphate hydrolases"/>
    <property type="match status" value="1"/>
</dbReference>
<dbReference type="InterPro" id="IPR027417">
    <property type="entry name" value="P-loop_NTPase"/>
</dbReference>
<feature type="domain" description="AAA+ ATPase" evidence="1">
    <location>
        <begin position="328"/>
        <end position="469"/>
    </location>
</feature>
<protein>
    <recommendedName>
        <fullName evidence="1">AAA+ ATPase domain-containing protein</fullName>
    </recommendedName>
</protein>
<evidence type="ECO:0000313" key="2">
    <source>
        <dbReference type="EMBL" id="TWG24554.1"/>
    </source>
</evidence>
<evidence type="ECO:0000259" key="1">
    <source>
        <dbReference type="SMART" id="SM00382"/>
    </source>
</evidence>
<evidence type="ECO:0000313" key="3">
    <source>
        <dbReference type="Proteomes" id="UP000320239"/>
    </source>
</evidence>